<keyword evidence="11" id="KW-0999">Mitochondrion inner membrane</keyword>
<dbReference type="PIRSF" id="PIRSF038895">
    <property type="entry name" value="FPGS"/>
    <property type="match status" value="1"/>
</dbReference>
<evidence type="ECO:0000256" key="3">
    <source>
        <dbReference type="ARBA" id="ARBA00004496"/>
    </source>
</evidence>
<evidence type="ECO:0000256" key="7">
    <source>
        <dbReference type="ARBA" id="ARBA00022563"/>
    </source>
</evidence>
<feature type="region of interest" description="Disordered" evidence="20">
    <location>
        <begin position="432"/>
        <end position="453"/>
    </location>
</feature>
<feature type="compositionally biased region" description="Pro residues" evidence="20">
    <location>
        <begin position="440"/>
        <end position="450"/>
    </location>
</feature>
<keyword evidence="14" id="KW-0496">Mitochondrion</keyword>
<evidence type="ECO:0000256" key="1">
    <source>
        <dbReference type="ARBA" id="ARBA00004273"/>
    </source>
</evidence>
<dbReference type="GO" id="GO:0006730">
    <property type="term" value="P:one-carbon metabolic process"/>
    <property type="evidence" value="ECO:0007669"/>
    <property type="project" value="UniProtKB-KW"/>
</dbReference>
<evidence type="ECO:0000256" key="8">
    <source>
        <dbReference type="ARBA" id="ARBA00022598"/>
    </source>
</evidence>
<keyword evidence="12 18" id="KW-0067">ATP-binding</keyword>
<evidence type="ECO:0000256" key="20">
    <source>
        <dbReference type="SAM" id="MobiDB-lite"/>
    </source>
</evidence>
<evidence type="ECO:0000256" key="6">
    <source>
        <dbReference type="ARBA" id="ARBA00022490"/>
    </source>
</evidence>
<keyword evidence="22" id="KW-1185">Reference proteome</keyword>
<evidence type="ECO:0000256" key="17">
    <source>
        <dbReference type="PIRNR" id="PIRNR038895"/>
    </source>
</evidence>
<comment type="cofactor">
    <cofactor evidence="17">
        <name>a monovalent cation</name>
        <dbReference type="ChEBI" id="CHEBI:60242"/>
    </cofactor>
    <text evidence="17">A monovalent cation.</text>
</comment>
<keyword evidence="10 18" id="KW-0547">Nucleotide-binding</keyword>
<dbReference type="Proteomes" id="UP001472866">
    <property type="component" value="Chromosome 06"/>
</dbReference>
<organism evidence="21 22">
    <name type="scientific">Chloropicon roscoffensis</name>
    <dbReference type="NCBI Taxonomy" id="1461544"/>
    <lineage>
        <taxon>Eukaryota</taxon>
        <taxon>Viridiplantae</taxon>
        <taxon>Chlorophyta</taxon>
        <taxon>Chloropicophyceae</taxon>
        <taxon>Chloropicales</taxon>
        <taxon>Chloropicaceae</taxon>
        <taxon>Chloropicon</taxon>
    </lineage>
</organism>
<dbReference type="InterPro" id="IPR036615">
    <property type="entry name" value="Mur_ligase_C_dom_sf"/>
</dbReference>
<dbReference type="SUPFAM" id="SSF53244">
    <property type="entry name" value="MurD-like peptide ligases, peptide-binding domain"/>
    <property type="match status" value="1"/>
</dbReference>
<dbReference type="InterPro" id="IPR036565">
    <property type="entry name" value="Mur-like_cat_sf"/>
</dbReference>
<feature type="binding site" evidence="19">
    <location>
        <position position="87"/>
    </location>
    <ligand>
        <name>Mg(2+)</name>
        <dbReference type="ChEBI" id="CHEBI:18420"/>
        <label>1</label>
    </ligand>
</feature>
<dbReference type="GO" id="GO:0005743">
    <property type="term" value="C:mitochondrial inner membrane"/>
    <property type="evidence" value="ECO:0007669"/>
    <property type="project" value="UniProtKB-SubCell"/>
</dbReference>
<dbReference type="PROSITE" id="PS01012">
    <property type="entry name" value="FOLYLPOLYGLU_SYNT_2"/>
    <property type="match status" value="1"/>
</dbReference>
<evidence type="ECO:0000256" key="4">
    <source>
        <dbReference type="ARBA" id="ARBA00005150"/>
    </source>
</evidence>
<evidence type="ECO:0000256" key="15">
    <source>
        <dbReference type="ARBA" id="ARBA00023136"/>
    </source>
</evidence>
<proteinExistence type="inferred from homology"/>
<evidence type="ECO:0000256" key="18">
    <source>
        <dbReference type="PIRSR" id="PIRSR038895-1"/>
    </source>
</evidence>
<dbReference type="PANTHER" id="PTHR11136">
    <property type="entry name" value="FOLYLPOLYGLUTAMATE SYNTHASE-RELATED"/>
    <property type="match status" value="1"/>
</dbReference>
<dbReference type="GO" id="GO:0005829">
    <property type="term" value="C:cytosol"/>
    <property type="evidence" value="ECO:0007669"/>
    <property type="project" value="TreeGrafter"/>
</dbReference>
<dbReference type="PROSITE" id="PS01011">
    <property type="entry name" value="FOLYLPOLYGLU_SYNT_1"/>
    <property type="match status" value="1"/>
</dbReference>
<dbReference type="NCBIfam" id="TIGR01499">
    <property type="entry name" value="folC"/>
    <property type="match status" value="1"/>
</dbReference>
<evidence type="ECO:0000256" key="12">
    <source>
        <dbReference type="ARBA" id="ARBA00022840"/>
    </source>
</evidence>
<keyword evidence="13 19" id="KW-0460">Magnesium</keyword>
<keyword evidence="9 19" id="KW-0479">Metal-binding</keyword>
<evidence type="ECO:0000256" key="10">
    <source>
        <dbReference type="ARBA" id="ARBA00022741"/>
    </source>
</evidence>
<dbReference type="SUPFAM" id="SSF53623">
    <property type="entry name" value="MurD-like peptide ligases, catalytic domain"/>
    <property type="match status" value="1"/>
</dbReference>
<keyword evidence="8 17" id="KW-0436">Ligase</keyword>
<dbReference type="GO" id="GO:0005524">
    <property type="term" value="F:ATP binding"/>
    <property type="evidence" value="ECO:0007669"/>
    <property type="project" value="UniProtKB-KW"/>
</dbReference>
<protein>
    <recommendedName>
        <fullName evidence="17">Folylpolyglutamate synthase</fullName>
        <ecNumber evidence="17">6.3.2.17</ecNumber>
    </recommendedName>
    <alternativeName>
        <fullName evidence="17">Folylpoly-gamma-glutamate synthetase</fullName>
    </alternativeName>
    <alternativeName>
        <fullName evidence="17">Tetrahydrofolylpolyglutamate synthase</fullName>
    </alternativeName>
</protein>
<evidence type="ECO:0000256" key="19">
    <source>
        <dbReference type="PIRSR" id="PIRSR038895-2"/>
    </source>
</evidence>
<accession>A0AAX4PAD5</accession>
<comment type="function">
    <text evidence="17">Catalyzes conversion of folates to polyglutamate derivatives allowing concentration of folate compounds in the cell and the intracellular retention of these cofactors, which are important substrates for most of the folate-dependent enzymes that are involved in one-carbon transfer reactions involved in purine, pyrimidine and amino acid synthesis.</text>
</comment>
<sequence>MEEVKAKLATLISEKKRSATPDNGASWEQAYLSTFDCLDRLGIGRQTLFEKLKVIHVAGTKGKGSTSAFCESILRHSGCKKTGLFTSPHLVNINERIRLNGAPISDEKFCEYFWQVWRLLEDSCTETQGMPAYFRFLTLMGFYVFVKEEVDAAVIEVGLGGRIDSTNVVDEPVVCGIASLGFDHTELLGDTLAKIAREKAGIFKRGVPAFTLGQEPEAMASLEQCAAERAVEFLRPSRAVGEYGLQAGRGGGLALGIPGDHQAANAGLAVSLCRTFQERAGVPGLAPIVEEDGALSEACARGLELCRWPGRGQIERDNVEDGGAENITFYLDGAHTKESMACCAAWYQGATGRALGSSQGERWLMFNCMRERDPNVLFEPLLGGGGGARRQPSNPFARSFFVPFVSSTKSLDQNHQSDYKWENSLKRIWDRLAGGSNPSSTPPPPSPPPSSSVCSVQAALSTLRTYARQNNTKQIHVLVTGSLYLVGDLLRILKRIP</sequence>
<dbReference type="InterPro" id="IPR001645">
    <property type="entry name" value="Folylpolyglutamate_synth"/>
</dbReference>
<dbReference type="PANTHER" id="PTHR11136:SF5">
    <property type="entry name" value="FOLYLPOLYGLUTAMATE SYNTHASE, MITOCHONDRIAL"/>
    <property type="match status" value="1"/>
</dbReference>
<gene>
    <name evidence="21" type="ORF">HKI87_06g44080</name>
</gene>
<dbReference type="GO" id="GO:0004326">
    <property type="term" value="F:tetrahydrofolylpolyglutamate synthase activity"/>
    <property type="evidence" value="ECO:0007669"/>
    <property type="project" value="UniProtKB-EC"/>
</dbReference>
<dbReference type="InterPro" id="IPR023600">
    <property type="entry name" value="Folylpolyglutamate_synth_euk"/>
</dbReference>
<comment type="pathway">
    <text evidence="4 17">Cofactor biosynthesis; tetrahydrofolylpolyglutamate biosynthesis.</text>
</comment>
<evidence type="ECO:0000313" key="21">
    <source>
        <dbReference type="EMBL" id="WZN62863.1"/>
    </source>
</evidence>
<evidence type="ECO:0000256" key="16">
    <source>
        <dbReference type="ARBA" id="ARBA00047493"/>
    </source>
</evidence>
<evidence type="ECO:0000256" key="5">
    <source>
        <dbReference type="ARBA" id="ARBA00008276"/>
    </source>
</evidence>
<evidence type="ECO:0000256" key="2">
    <source>
        <dbReference type="ARBA" id="ARBA00004305"/>
    </source>
</evidence>
<keyword evidence="7 17" id="KW-0554">One-carbon metabolism</keyword>
<dbReference type="Gene3D" id="3.90.190.20">
    <property type="entry name" value="Mur ligase, C-terminal domain"/>
    <property type="match status" value="1"/>
</dbReference>
<feature type="binding site" evidence="18">
    <location>
        <position position="311"/>
    </location>
    <ligand>
        <name>ATP</name>
        <dbReference type="ChEBI" id="CHEBI:30616"/>
    </ligand>
</feature>
<comment type="catalytic activity">
    <reaction evidence="16 17">
        <text>(6S)-5,6,7,8-tetrahydrofolyl-(gamma-L-Glu)(n) + L-glutamate + ATP = (6S)-5,6,7,8-tetrahydrofolyl-(gamma-L-Glu)(n+1) + ADP + phosphate + H(+)</text>
        <dbReference type="Rhea" id="RHEA:10580"/>
        <dbReference type="Rhea" id="RHEA-COMP:14738"/>
        <dbReference type="Rhea" id="RHEA-COMP:14740"/>
        <dbReference type="ChEBI" id="CHEBI:15378"/>
        <dbReference type="ChEBI" id="CHEBI:29985"/>
        <dbReference type="ChEBI" id="CHEBI:30616"/>
        <dbReference type="ChEBI" id="CHEBI:43474"/>
        <dbReference type="ChEBI" id="CHEBI:141005"/>
        <dbReference type="ChEBI" id="CHEBI:456216"/>
        <dbReference type="EC" id="6.3.2.17"/>
    </reaction>
</comment>
<comment type="similarity">
    <text evidence="5 17">Belongs to the folylpolyglutamate synthase family.</text>
</comment>
<dbReference type="EMBL" id="CP151506">
    <property type="protein sequence ID" value="WZN62863.1"/>
    <property type="molecule type" value="Genomic_DNA"/>
</dbReference>
<evidence type="ECO:0000256" key="13">
    <source>
        <dbReference type="ARBA" id="ARBA00022842"/>
    </source>
</evidence>
<evidence type="ECO:0000256" key="14">
    <source>
        <dbReference type="ARBA" id="ARBA00023128"/>
    </source>
</evidence>
<dbReference type="GO" id="GO:0005759">
    <property type="term" value="C:mitochondrial matrix"/>
    <property type="evidence" value="ECO:0007669"/>
    <property type="project" value="UniProtKB-SubCell"/>
</dbReference>
<dbReference type="EC" id="6.3.2.17" evidence="17"/>
<dbReference type="Gene3D" id="3.40.1190.10">
    <property type="entry name" value="Mur-like, catalytic domain"/>
    <property type="match status" value="1"/>
</dbReference>
<dbReference type="InterPro" id="IPR018109">
    <property type="entry name" value="Folylpolyglutamate_synth_CS"/>
</dbReference>
<evidence type="ECO:0000256" key="11">
    <source>
        <dbReference type="ARBA" id="ARBA00022792"/>
    </source>
</evidence>
<evidence type="ECO:0000256" key="9">
    <source>
        <dbReference type="ARBA" id="ARBA00022723"/>
    </source>
</evidence>
<comment type="subcellular location">
    <subcellularLocation>
        <location evidence="3">Cytoplasm</location>
    </subcellularLocation>
    <subcellularLocation>
        <location evidence="1">Mitochondrion inner membrane</location>
    </subcellularLocation>
    <subcellularLocation>
        <location evidence="2">Mitochondrion matrix</location>
    </subcellularLocation>
</comment>
<keyword evidence="6" id="KW-0963">Cytoplasm</keyword>
<dbReference type="AlphaFoldDB" id="A0AAX4PAD5"/>
<keyword evidence="15" id="KW-0472">Membrane</keyword>
<feature type="binding site" evidence="19">
    <location>
        <position position="156"/>
    </location>
    <ligand>
        <name>Mg(2+)</name>
        <dbReference type="ChEBI" id="CHEBI:18420"/>
        <label>1</label>
    </ligand>
</feature>
<feature type="binding site" evidence="18">
    <location>
        <position position="332"/>
    </location>
    <ligand>
        <name>ATP</name>
        <dbReference type="ChEBI" id="CHEBI:30616"/>
    </ligand>
</feature>
<reference evidence="21 22" key="1">
    <citation type="submission" date="2024-03" db="EMBL/GenBank/DDBJ databases">
        <title>Complete genome sequence of the green alga Chloropicon roscoffensis RCC1871.</title>
        <authorList>
            <person name="Lemieux C."/>
            <person name="Pombert J.-F."/>
            <person name="Otis C."/>
            <person name="Turmel M."/>
        </authorList>
    </citation>
    <scope>NUCLEOTIDE SEQUENCE [LARGE SCALE GENOMIC DNA]</scope>
    <source>
        <strain evidence="21 22">RCC1871</strain>
    </source>
</reference>
<name>A0AAX4PAD5_9CHLO</name>
<evidence type="ECO:0000313" key="22">
    <source>
        <dbReference type="Proteomes" id="UP001472866"/>
    </source>
</evidence>
<dbReference type="GO" id="GO:0046872">
    <property type="term" value="F:metal ion binding"/>
    <property type="evidence" value="ECO:0007669"/>
    <property type="project" value="UniProtKB-KW"/>
</dbReference>
<feature type="binding site" evidence="19">
    <location>
        <position position="184"/>
    </location>
    <ligand>
        <name>Mg(2+)</name>
        <dbReference type="ChEBI" id="CHEBI:18420"/>
        <label>1</label>
    </ligand>
</feature>